<evidence type="ECO:0000313" key="1">
    <source>
        <dbReference type="EMBL" id="KZC09499.1"/>
    </source>
</evidence>
<sequence length="92" mass="10508">MNLAPPNVPPFKMYFNCTNWIRFSPSIRIVLPATVDLLDQVRTFELLYENFLAAHCCTKTSFFEPPSLSSPYSLLLYTFGSDVKLQPCSKPK</sequence>
<proteinExistence type="predicted"/>
<gene>
    <name evidence="1" type="ORF">WN55_00171</name>
</gene>
<reference evidence="1 2" key="1">
    <citation type="submission" date="2015-07" db="EMBL/GenBank/DDBJ databases">
        <title>The genome of Dufourea novaeangliae.</title>
        <authorList>
            <person name="Pan H."/>
            <person name="Kapheim K."/>
        </authorList>
    </citation>
    <scope>NUCLEOTIDE SEQUENCE [LARGE SCALE GENOMIC DNA]</scope>
    <source>
        <strain evidence="1">0120121106</strain>
        <tissue evidence="1">Whole body</tissue>
    </source>
</reference>
<organism evidence="1 2">
    <name type="scientific">Dufourea novaeangliae</name>
    <name type="common">Sweat bee</name>
    <dbReference type="NCBI Taxonomy" id="178035"/>
    <lineage>
        <taxon>Eukaryota</taxon>
        <taxon>Metazoa</taxon>
        <taxon>Ecdysozoa</taxon>
        <taxon>Arthropoda</taxon>
        <taxon>Hexapoda</taxon>
        <taxon>Insecta</taxon>
        <taxon>Pterygota</taxon>
        <taxon>Neoptera</taxon>
        <taxon>Endopterygota</taxon>
        <taxon>Hymenoptera</taxon>
        <taxon>Apocrita</taxon>
        <taxon>Aculeata</taxon>
        <taxon>Apoidea</taxon>
        <taxon>Anthophila</taxon>
        <taxon>Halictidae</taxon>
        <taxon>Rophitinae</taxon>
        <taxon>Dufourea</taxon>
    </lineage>
</organism>
<name>A0A154PC49_DUFNO</name>
<accession>A0A154PC49</accession>
<dbReference type="AlphaFoldDB" id="A0A154PC49"/>
<evidence type="ECO:0000313" key="2">
    <source>
        <dbReference type="Proteomes" id="UP000076502"/>
    </source>
</evidence>
<dbReference type="EMBL" id="KQ434870">
    <property type="protein sequence ID" value="KZC09499.1"/>
    <property type="molecule type" value="Genomic_DNA"/>
</dbReference>
<dbReference type="Proteomes" id="UP000076502">
    <property type="component" value="Unassembled WGS sequence"/>
</dbReference>
<protein>
    <submittedName>
        <fullName evidence="1">Uncharacterized protein</fullName>
    </submittedName>
</protein>
<keyword evidence="2" id="KW-1185">Reference proteome</keyword>